<dbReference type="AlphaFoldDB" id="A0AAW5RDX3"/>
<dbReference type="InterPro" id="IPR045644">
    <property type="entry name" value="DUF6404"/>
</dbReference>
<dbReference type="EMBL" id="JAJVCY010000001">
    <property type="protein sequence ID" value="MCV3286901.1"/>
    <property type="molecule type" value="Genomic_DNA"/>
</dbReference>
<evidence type="ECO:0000313" key="5">
    <source>
        <dbReference type="Proteomes" id="UP001208651"/>
    </source>
</evidence>
<protein>
    <submittedName>
        <fullName evidence="2">DUF6404 family protein</fullName>
    </submittedName>
</protein>
<evidence type="ECO:0000256" key="1">
    <source>
        <dbReference type="SAM" id="Phobius"/>
    </source>
</evidence>
<keyword evidence="1" id="KW-0472">Membrane</keyword>
<reference evidence="2" key="2">
    <citation type="submission" date="2022-01" db="EMBL/GenBank/DDBJ databases">
        <title>Comparison of Fish pathogen Aeromonas spp.</title>
        <authorList>
            <person name="Dubey S."/>
            <person name="Sorum H."/>
            <person name="Munangandu H.M."/>
        </authorList>
    </citation>
    <scope>NUCLEOTIDE SEQUENCE</scope>
    <source>
        <strain evidence="2">SD/21-15</strain>
    </source>
</reference>
<keyword evidence="4" id="KW-1185">Reference proteome</keyword>
<dbReference type="Proteomes" id="UP001208651">
    <property type="component" value="Unassembled WGS sequence"/>
</dbReference>
<accession>A0AAW5RDX3</accession>
<sequence length="134" mass="15617">MHRDDPLVFAHRLDAAHRELAEKGVQALNYNPPIIWLLRKAGFTIRPPHYERFMINVLALGLPIGAIWGVLMWCLGWQDEVSPAFGLHQGLLFGIGVGLLMATWFWFRRKQLKLTPWDTLPHSTIRTQKRWQPR</sequence>
<reference evidence="3 4" key="1">
    <citation type="submission" date="2019-03" db="EMBL/GenBank/DDBJ databases">
        <title>Novel transposon Tn6433 accelerates the dissemination of tet(E) in Aeromonas from aerobic biofilm under oxytetracycline stress.</title>
        <authorList>
            <person name="Shi Y."/>
            <person name="Tian Z."/>
            <person name="Zhang Y."/>
            <person name="Zhang H."/>
            <person name="Yang M."/>
        </authorList>
    </citation>
    <scope>NUCLEOTIDE SEQUENCE [LARGE SCALE GENOMIC DNA]</scope>
    <source>
        <strain evidence="3 4">R50-22</strain>
    </source>
</reference>
<dbReference type="RefSeq" id="WP_042648343.1">
    <property type="nucleotide sequence ID" value="NZ_CAWMGL010000029.1"/>
</dbReference>
<keyword evidence="1" id="KW-0812">Transmembrane</keyword>
<organism evidence="2 5">
    <name type="scientific">Aeromonas media</name>
    <dbReference type="NCBI Taxonomy" id="651"/>
    <lineage>
        <taxon>Bacteria</taxon>
        <taxon>Pseudomonadati</taxon>
        <taxon>Pseudomonadota</taxon>
        <taxon>Gammaproteobacteria</taxon>
        <taxon>Aeromonadales</taxon>
        <taxon>Aeromonadaceae</taxon>
        <taxon>Aeromonas</taxon>
    </lineage>
</organism>
<dbReference type="Proteomes" id="UP000502657">
    <property type="component" value="Chromosome"/>
</dbReference>
<name>A0AAW5RDX3_AERME</name>
<keyword evidence="1" id="KW-1133">Transmembrane helix</keyword>
<feature type="transmembrane region" description="Helical" evidence="1">
    <location>
        <begin position="53"/>
        <end position="73"/>
    </location>
</feature>
<gene>
    <name evidence="3" type="ORF">E4188_15650</name>
    <name evidence="2" type="ORF">LZT28_01320</name>
</gene>
<dbReference type="EMBL" id="CP038448">
    <property type="protein sequence ID" value="QJT39794.1"/>
    <property type="molecule type" value="Genomic_DNA"/>
</dbReference>
<feature type="transmembrane region" description="Helical" evidence="1">
    <location>
        <begin position="85"/>
        <end position="107"/>
    </location>
</feature>
<dbReference type="Pfam" id="PF19942">
    <property type="entry name" value="DUF6404"/>
    <property type="match status" value="1"/>
</dbReference>
<evidence type="ECO:0000313" key="4">
    <source>
        <dbReference type="Proteomes" id="UP000502657"/>
    </source>
</evidence>
<evidence type="ECO:0000313" key="3">
    <source>
        <dbReference type="EMBL" id="QJT39794.1"/>
    </source>
</evidence>
<proteinExistence type="predicted"/>
<evidence type="ECO:0000313" key="2">
    <source>
        <dbReference type="EMBL" id="MCV3286901.1"/>
    </source>
</evidence>